<gene>
    <name evidence="1" type="ORF">CKY20_07315</name>
</gene>
<sequence>MKNKNILVITPFFAPETHAAVFRAHKLVKYLKKEGWNPIVLTVDTNYIYNENPELLKELKDIEIVRTRYIEPSVRGLKMWLTGKDLTYKTLKQKGFYNVDTFSRSTEKSIVKKEGFLTKIYNYLLDNYLNSPDRFWTWKYSAIKEAKRLIKKYDINLVYTSSSPYTTLEIGFCIKSDFPNIKWVADYRDPLTYTLRNHSAIFSVFKKQKKIEIKALDIADAITGLSSSYKLIYHDLYNGKYDYKMFFVPTGLDDELIPLKDDIDQSNEIIYVGEYLPNYGTTFFDYYGVFQSKYPQLADKISFTMIGSKDINIKALKKLNINEDLFSRINFVDHIPQVELYKKIQRAKAVLLSPGYNSHWWTNFAKMVDYIALEKQVLAIIPNPSEARTELIKSGLGLFMDSEERAVHFFKELATHNIHLNNVNQQYCKKYLASSQVQSFIEIFEKL</sequence>
<dbReference type="Gene3D" id="3.40.50.2000">
    <property type="entry name" value="Glycogen Phosphorylase B"/>
    <property type="match status" value="1"/>
</dbReference>
<accession>A0A3A1YFG3</accession>
<dbReference type="RefSeq" id="WP_119652709.1">
    <property type="nucleotide sequence ID" value="NZ_BOQK01000010.1"/>
</dbReference>
<dbReference type="AlphaFoldDB" id="A0A3A1YFG3"/>
<dbReference type="Proteomes" id="UP000265497">
    <property type="component" value="Unassembled WGS sequence"/>
</dbReference>
<protein>
    <recommendedName>
        <fullName evidence="3">Glycosyltransferase, group 1 family protein</fullName>
    </recommendedName>
</protein>
<reference evidence="1 2" key="1">
    <citation type="submission" date="2017-08" db="EMBL/GenBank/DDBJ databases">
        <title>Capnocytophaga canis 17-158 assembly.</title>
        <authorList>
            <person name="Gulvik C.A."/>
        </authorList>
    </citation>
    <scope>NUCLEOTIDE SEQUENCE [LARGE SCALE GENOMIC DNA]</scope>
    <source>
        <strain evidence="1 2">17-158</strain>
    </source>
</reference>
<name>A0A3A1YFG3_9FLAO</name>
<dbReference type="SUPFAM" id="SSF53756">
    <property type="entry name" value="UDP-Glycosyltransferase/glycogen phosphorylase"/>
    <property type="match status" value="1"/>
</dbReference>
<evidence type="ECO:0000313" key="2">
    <source>
        <dbReference type="Proteomes" id="UP000265497"/>
    </source>
</evidence>
<comment type="caution">
    <text evidence="1">The sequence shown here is derived from an EMBL/GenBank/DDBJ whole genome shotgun (WGS) entry which is preliminary data.</text>
</comment>
<evidence type="ECO:0008006" key="3">
    <source>
        <dbReference type="Google" id="ProtNLM"/>
    </source>
</evidence>
<organism evidence="1 2">
    <name type="scientific">Capnocytophaga canis</name>
    <dbReference type="NCBI Taxonomy" id="1848903"/>
    <lineage>
        <taxon>Bacteria</taxon>
        <taxon>Pseudomonadati</taxon>
        <taxon>Bacteroidota</taxon>
        <taxon>Flavobacteriia</taxon>
        <taxon>Flavobacteriales</taxon>
        <taxon>Flavobacteriaceae</taxon>
        <taxon>Capnocytophaga</taxon>
    </lineage>
</organism>
<evidence type="ECO:0000313" key="1">
    <source>
        <dbReference type="EMBL" id="RIY36291.1"/>
    </source>
</evidence>
<proteinExistence type="predicted"/>
<dbReference type="EMBL" id="NSDI01000006">
    <property type="protein sequence ID" value="RIY36291.1"/>
    <property type="molecule type" value="Genomic_DNA"/>
</dbReference>